<reference evidence="2" key="1">
    <citation type="journal article" date="2023" name="Commun. Biol.">
        <title>Genome analysis of Parmales, the sister group of diatoms, reveals the evolutionary specialization of diatoms from phago-mixotrophs to photoautotrophs.</title>
        <authorList>
            <person name="Ban H."/>
            <person name="Sato S."/>
            <person name="Yoshikawa S."/>
            <person name="Yamada K."/>
            <person name="Nakamura Y."/>
            <person name="Ichinomiya M."/>
            <person name="Sato N."/>
            <person name="Blanc-Mathieu R."/>
            <person name="Endo H."/>
            <person name="Kuwata A."/>
            <person name="Ogata H."/>
        </authorList>
    </citation>
    <scope>NUCLEOTIDE SEQUENCE [LARGE SCALE GENOMIC DNA]</scope>
</reference>
<dbReference type="AlphaFoldDB" id="A0A9W7B9U6"/>
<proteinExistence type="predicted"/>
<name>A0A9W7B9U6_9STRA</name>
<evidence type="ECO:0000313" key="2">
    <source>
        <dbReference type="Proteomes" id="UP001162640"/>
    </source>
</evidence>
<protein>
    <submittedName>
        <fullName evidence="1">Uncharacterized protein</fullName>
    </submittedName>
</protein>
<gene>
    <name evidence="1" type="ORF">TL16_g09803</name>
</gene>
<dbReference type="Proteomes" id="UP001162640">
    <property type="component" value="Unassembled WGS sequence"/>
</dbReference>
<comment type="caution">
    <text evidence="1">The sequence shown here is derived from an EMBL/GenBank/DDBJ whole genome shotgun (WGS) entry which is preliminary data.</text>
</comment>
<evidence type="ECO:0000313" key="1">
    <source>
        <dbReference type="EMBL" id="GMH84060.1"/>
    </source>
</evidence>
<sequence>MPTSESNSTTTMSTSNGKVALKRYLPPLTKEGFETWSLRPRMSTTPLPSTPLYTLKPPLTSTSFIPLISVFTVPMYLSRMIGLSINFKICLDLTMFNSNGRNASTFFNVENEENVVVNDFNDEEDWGDYDVEKVKLKPNGEEGEMQDDEALYETLYVRRAINKHFKLTPYPTSAQLLPHLSKPGNICIYDFDSSLTLYVQIFYLCKILRWPFDVAYEHVGGLWDGKAAEKLISEFNYTGDKEIKTIPPPSWIPNGPSTFPIKTIPPYKNDGFAMPLSKKRPHTSISTTLTPKIPQTPWVKLEPTTKIHARVTSVIKSLLLKPDPETNTLTPQQVLSLCKSPNSAITWLPETPSSKILFLRDGVFSLSSSEIYHIPKVTLNNSGGQKTHRTVLKGYIVQSLERGRCFLGTEVGVEEGRGVKGREYERREKLKAIVKNRVEREGEGVIVRVKNVFKPEKLEWMIKEFKGEGGVKGVEVRDMVEGGEGFVRIWRGLYS</sequence>
<dbReference type="EMBL" id="BLQM01000338">
    <property type="protein sequence ID" value="GMH84060.1"/>
    <property type="molecule type" value="Genomic_DNA"/>
</dbReference>
<accession>A0A9W7B9U6</accession>
<organism evidence="1 2">
    <name type="scientific">Triparma laevis f. inornata</name>
    <dbReference type="NCBI Taxonomy" id="1714386"/>
    <lineage>
        <taxon>Eukaryota</taxon>
        <taxon>Sar</taxon>
        <taxon>Stramenopiles</taxon>
        <taxon>Ochrophyta</taxon>
        <taxon>Bolidophyceae</taxon>
        <taxon>Parmales</taxon>
        <taxon>Triparmaceae</taxon>
        <taxon>Triparma</taxon>
    </lineage>
</organism>